<keyword evidence="1" id="KW-0812">Transmembrane</keyword>
<evidence type="ECO:0000256" key="1">
    <source>
        <dbReference type="SAM" id="Phobius"/>
    </source>
</evidence>
<dbReference type="Proteomes" id="UP000001784">
    <property type="component" value="Chromosome"/>
</dbReference>
<keyword evidence="1" id="KW-1133">Transmembrane helix</keyword>
<gene>
    <name evidence="2" type="ordered locus">Sfum_0637</name>
</gene>
<feature type="transmembrane region" description="Helical" evidence="1">
    <location>
        <begin position="135"/>
        <end position="152"/>
    </location>
</feature>
<dbReference type="InParanoid" id="A0LFY4"/>
<reference evidence="2 3" key="1">
    <citation type="submission" date="2006-10" db="EMBL/GenBank/DDBJ databases">
        <title>Complete sequence of Syntrophobacter fumaroxidans MPOB.</title>
        <authorList>
            <consortium name="US DOE Joint Genome Institute"/>
            <person name="Copeland A."/>
            <person name="Lucas S."/>
            <person name="Lapidus A."/>
            <person name="Barry K."/>
            <person name="Detter J.C."/>
            <person name="Glavina del Rio T."/>
            <person name="Hammon N."/>
            <person name="Israni S."/>
            <person name="Pitluck S."/>
            <person name="Goltsman E.G."/>
            <person name="Martinez M."/>
            <person name="Schmutz J."/>
            <person name="Larimer F."/>
            <person name="Land M."/>
            <person name="Hauser L."/>
            <person name="Kyrpides N."/>
            <person name="Kim E."/>
            <person name="Boone D.R."/>
            <person name="Brockman F."/>
            <person name="Culley D."/>
            <person name="Ferry J."/>
            <person name="Gunsalus R."/>
            <person name="McInerney M.J."/>
            <person name="Morrison M."/>
            <person name="Plugge C."/>
            <person name="Rohlin L."/>
            <person name="Scholten J."/>
            <person name="Sieber J."/>
            <person name="Stams A.J.M."/>
            <person name="Worm P."/>
            <person name="Henstra A.M."/>
            <person name="Richardson P."/>
        </authorList>
    </citation>
    <scope>NUCLEOTIDE SEQUENCE [LARGE SCALE GENOMIC DNA]</scope>
    <source>
        <strain evidence="3">DSM 10017 / MPOB</strain>
    </source>
</reference>
<protein>
    <submittedName>
        <fullName evidence="2">Uncharacterized protein</fullName>
    </submittedName>
</protein>
<accession>A0LFY4</accession>
<dbReference type="RefSeq" id="WP_011697509.1">
    <property type="nucleotide sequence ID" value="NC_008554.1"/>
</dbReference>
<evidence type="ECO:0000313" key="2">
    <source>
        <dbReference type="EMBL" id="ABK16336.1"/>
    </source>
</evidence>
<feature type="transmembrane region" description="Helical" evidence="1">
    <location>
        <begin position="158"/>
        <end position="175"/>
    </location>
</feature>
<keyword evidence="3" id="KW-1185">Reference proteome</keyword>
<name>A0LFY4_SYNFM</name>
<dbReference type="KEGG" id="sfu:Sfum_0637"/>
<organism evidence="2 3">
    <name type="scientific">Syntrophobacter fumaroxidans (strain DSM 10017 / MPOB)</name>
    <dbReference type="NCBI Taxonomy" id="335543"/>
    <lineage>
        <taxon>Bacteria</taxon>
        <taxon>Pseudomonadati</taxon>
        <taxon>Thermodesulfobacteriota</taxon>
        <taxon>Syntrophobacteria</taxon>
        <taxon>Syntrophobacterales</taxon>
        <taxon>Syntrophobacteraceae</taxon>
        <taxon>Syntrophobacter</taxon>
    </lineage>
</organism>
<sequence length="216" mass="24632">MKTDPADLRREIAQLYPKRDRGDLTERVFQAKLAERTVALYRALITGRMAEGESIECEHHFVWTHFRLMQSILREPAQQATSLFLTNRRLFRLRSTIMPTQPPTADTRDETSIDVVPLDRILALKKRFQVRSGEIILGVMFCGIALAFHSWLSITGPFLLGLGALGVLHALLLPTRWIEVKTVDAVPDTDPIVIYGIRKKDAKNLVRCLREKLSRS</sequence>
<keyword evidence="1" id="KW-0472">Membrane</keyword>
<proteinExistence type="predicted"/>
<dbReference type="STRING" id="335543.Sfum_0637"/>
<dbReference type="AlphaFoldDB" id="A0LFY4"/>
<dbReference type="HOGENOM" id="CLU_1277092_0_0_7"/>
<dbReference type="EMBL" id="CP000478">
    <property type="protein sequence ID" value="ABK16336.1"/>
    <property type="molecule type" value="Genomic_DNA"/>
</dbReference>
<evidence type="ECO:0000313" key="3">
    <source>
        <dbReference type="Proteomes" id="UP000001784"/>
    </source>
</evidence>